<reference evidence="2 3" key="1">
    <citation type="submission" date="2015-06" db="EMBL/GenBank/DDBJ databases">
        <title>Genome sequencing of Thermotogales isolates from hydrothermal vents.</title>
        <authorList>
            <person name="Haverkamp T.H."/>
            <person name="Kublanov I.V."/>
            <person name="Nesbo C.L."/>
        </authorList>
    </citation>
    <scope>NUCLEOTIDE SEQUENCE [LARGE SCALE GENOMIC DNA]</scope>
    <source>
        <strain evidence="3">ik275mar</strain>
    </source>
</reference>
<gene>
    <name evidence="2" type="ORF">XJ44_00710</name>
</gene>
<keyword evidence="3" id="KW-1185">Reference proteome</keyword>
<accession>A0ABX3IJB7</accession>
<evidence type="ECO:0000313" key="3">
    <source>
        <dbReference type="Proteomes" id="UP000242616"/>
    </source>
</evidence>
<dbReference type="InterPro" id="IPR051783">
    <property type="entry name" value="NAD(P)-dependent_oxidoreduct"/>
</dbReference>
<dbReference type="PANTHER" id="PTHR48079">
    <property type="entry name" value="PROTEIN YEEZ"/>
    <property type="match status" value="1"/>
</dbReference>
<organism evidence="2 3">
    <name type="scientific">Thermosipho affectus</name>
    <dbReference type="NCBI Taxonomy" id="660294"/>
    <lineage>
        <taxon>Bacteria</taxon>
        <taxon>Thermotogati</taxon>
        <taxon>Thermotogota</taxon>
        <taxon>Thermotogae</taxon>
        <taxon>Thermotogales</taxon>
        <taxon>Fervidobacteriaceae</taxon>
        <taxon>Thermosipho</taxon>
    </lineage>
</organism>
<dbReference type="InterPro" id="IPR036291">
    <property type="entry name" value="NAD(P)-bd_dom_sf"/>
</dbReference>
<comment type="caution">
    <text evidence="2">The sequence shown here is derived from an EMBL/GenBank/DDBJ whole genome shotgun (WGS) entry which is preliminary data.</text>
</comment>
<evidence type="ECO:0000259" key="1">
    <source>
        <dbReference type="Pfam" id="PF01370"/>
    </source>
</evidence>
<dbReference type="Gene3D" id="3.40.50.720">
    <property type="entry name" value="NAD(P)-binding Rossmann-like Domain"/>
    <property type="match status" value="1"/>
</dbReference>
<dbReference type="InterPro" id="IPR001509">
    <property type="entry name" value="Epimerase_deHydtase"/>
</dbReference>
<dbReference type="RefSeq" id="WP_077197743.1">
    <property type="nucleotide sequence ID" value="NZ_LBFC01000003.1"/>
</dbReference>
<dbReference type="Pfam" id="PF01370">
    <property type="entry name" value="Epimerase"/>
    <property type="match status" value="1"/>
</dbReference>
<proteinExistence type="predicted"/>
<evidence type="ECO:0000313" key="2">
    <source>
        <dbReference type="EMBL" id="ONN27930.1"/>
    </source>
</evidence>
<dbReference type="PANTHER" id="PTHR48079:SF6">
    <property type="entry name" value="NAD(P)-BINDING DOMAIN-CONTAINING PROTEIN-RELATED"/>
    <property type="match status" value="1"/>
</dbReference>
<sequence>MVFITGGSGHLGNVLIRKLICNGEKVVTLVHPSDKCESLMDLDVKIIKGDVRDYNLVKNIAEDADIIIHLAAIISILPWKKRQVFSVNINGTKNILNIGKRLNKKIIYVSSVHAFIEPKKGTTIDESIEINPKKTVGIYGKSKAFAALEVLNAAKSGLDIITICPTGIIGPYDFKPSEMGKFFIHYLQGKLKYIINGSFDFVDVRDVANGIIKLITHGKKSEFYILGNETISIKRIVKLLNKITGEKKSPKTINSRFAYFISWLAATYGFFTNTKPLFTPYSIHTLTRNYKFSHKKAKKEINYTPRPIEETLFDTLEWFKNYLRNSLNFTYFHHV</sequence>
<dbReference type="EMBL" id="LBFC01000003">
    <property type="protein sequence ID" value="ONN27930.1"/>
    <property type="molecule type" value="Genomic_DNA"/>
</dbReference>
<feature type="domain" description="NAD-dependent epimerase/dehydratase" evidence="1">
    <location>
        <begin position="2"/>
        <end position="227"/>
    </location>
</feature>
<dbReference type="SUPFAM" id="SSF51735">
    <property type="entry name" value="NAD(P)-binding Rossmann-fold domains"/>
    <property type="match status" value="1"/>
</dbReference>
<name>A0ABX3IJB7_9BACT</name>
<dbReference type="Proteomes" id="UP000242616">
    <property type="component" value="Unassembled WGS sequence"/>
</dbReference>
<protein>
    <submittedName>
        <fullName evidence="2">Epimerase</fullName>
    </submittedName>
</protein>